<protein>
    <submittedName>
        <fullName evidence="2">Uncharacterized protein</fullName>
    </submittedName>
</protein>
<dbReference type="EMBL" id="JBFNQN010000016">
    <property type="protein sequence ID" value="MEW9267229.1"/>
    <property type="molecule type" value="Genomic_DNA"/>
</dbReference>
<name>A0ABV3PC70_9ACTN</name>
<sequence>MTENSPQRRSPLALRVLRRVWGVVSLVVADRRKPPRMPLGNFVPNSDGDGGRVISSGHPGGH</sequence>
<evidence type="ECO:0000313" key="3">
    <source>
        <dbReference type="Proteomes" id="UP001555826"/>
    </source>
</evidence>
<gene>
    <name evidence="2" type="ORF">AB1207_20960</name>
</gene>
<evidence type="ECO:0000256" key="1">
    <source>
        <dbReference type="SAM" id="MobiDB-lite"/>
    </source>
</evidence>
<evidence type="ECO:0000313" key="2">
    <source>
        <dbReference type="EMBL" id="MEW9267229.1"/>
    </source>
</evidence>
<dbReference type="RefSeq" id="WP_367640482.1">
    <property type="nucleotide sequence ID" value="NZ_JBFNQN010000016.1"/>
</dbReference>
<organism evidence="2 3">
    <name type="scientific">Kineococcus endophyticus</name>
    <dbReference type="NCBI Taxonomy" id="1181883"/>
    <lineage>
        <taxon>Bacteria</taxon>
        <taxon>Bacillati</taxon>
        <taxon>Actinomycetota</taxon>
        <taxon>Actinomycetes</taxon>
        <taxon>Kineosporiales</taxon>
        <taxon>Kineosporiaceae</taxon>
        <taxon>Kineococcus</taxon>
    </lineage>
</organism>
<keyword evidence="3" id="KW-1185">Reference proteome</keyword>
<feature type="region of interest" description="Disordered" evidence="1">
    <location>
        <begin position="33"/>
        <end position="62"/>
    </location>
</feature>
<dbReference type="Proteomes" id="UP001555826">
    <property type="component" value="Unassembled WGS sequence"/>
</dbReference>
<comment type="caution">
    <text evidence="2">The sequence shown here is derived from an EMBL/GenBank/DDBJ whole genome shotgun (WGS) entry which is preliminary data.</text>
</comment>
<accession>A0ABV3PC70</accession>
<proteinExistence type="predicted"/>
<reference evidence="2 3" key="1">
    <citation type="submission" date="2024-07" db="EMBL/GenBank/DDBJ databases">
        <authorList>
            <person name="Thanompreechachai J."/>
            <person name="Duangmal K."/>
        </authorList>
    </citation>
    <scope>NUCLEOTIDE SEQUENCE [LARGE SCALE GENOMIC DNA]</scope>
    <source>
        <strain evidence="2 3">KCTC 19886</strain>
    </source>
</reference>